<accession>A0ACC3SCP0</accession>
<sequence length="505" mass="56018">MWSADYAILAMSIHMALQIFRPGSSVFGHDGLYRFRHTVIGGWLVVPAFDAALAFVSHDMGYMAQGAFCSLPIRPFWYRLALSWIPRYLIFITVLGIAVRIYRHVGKGFKVFAREQDRSSKSNDPAQQRSSQHPAWLKEQQASSDGSIQLQDRPNPNRQPSIVAGELQDLSALAAASRQNSVGDNGSPTPPCMPWPSSFSFSGKGATPGGSQGPSRRASRVSFSHEGEGVGSTDFLTPPEHTNNTGKRGSVATIVTFKSMDGSFNDGMRTPANLTTIDEIHPAASQLSNATPQLMSVDNPIKQRQRMIQRQLRLLFIYPCVYMIFWVIPFVQHCLNYSDYYANHPIYQISAIATFCQTFMGFADCLVFSWRERPWRHIPGSDGTVLGSFCFWRFGKTDVLPRYNNDDEGGSGSESLSTSTPHDSGTGRTPRASISSKQPPPPAAQIPVHKKTFSGGSDRARLEADRAAERLAMERAEYERMRGPSKPSKDWWDREMSTSDEEGGA</sequence>
<evidence type="ECO:0000313" key="2">
    <source>
        <dbReference type="Proteomes" id="UP001320706"/>
    </source>
</evidence>
<proteinExistence type="predicted"/>
<keyword evidence="2" id="KW-1185">Reference proteome</keyword>
<dbReference type="EMBL" id="JAMKPW020000019">
    <property type="protein sequence ID" value="KAK8207982.1"/>
    <property type="molecule type" value="Genomic_DNA"/>
</dbReference>
<keyword evidence="1" id="KW-0675">Receptor</keyword>
<dbReference type="Proteomes" id="UP001320706">
    <property type="component" value="Unassembled WGS sequence"/>
</dbReference>
<evidence type="ECO:0000313" key="1">
    <source>
        <dbReference type="EMBL" id="KAK8207982.1"/>
    </source>
</evidence>
<protein>
    <submittedName>
        <fullName evidence="1">G protein-coupled receptor gpr1</fullName>
    </submittedName>
</protein>
<comment type="caution">
    <text evidence="1">The sequence shown here is derived from an EMBL/GenBank/DDBJ whole genome shotgun (WGS) entry which is preliminary data.</text>
</comment>
<gene>
    <name evidence="1" type="primary">GPR1</name>
    <name evidence="1" type="ORF">M8818_004020</name>
</gene>
<name>A0ACC3SCP0_9PEZI</name>
<organism evidence="1 2">
    <name type="scientific">Zalaria obscura</name>
    <dbReference type="NCBI Taxonomy" id="2024903"/>
    <lineage>
        <taxon>Eukaryota</taxon>
        <taxon>Fungi</taxon>
        <taxon>Dikarya</taxon>
        <taxon>Ascomycota</taxon>
        <taxon>Pezizomycotina</taxon>
        <taxon>Dothideomycetes</taxon>
        <taxon>Dothideomycetidae</taxon>
        <taxon>Dothideales</taxon>
        <taxon>Zalariaceae</taxon>
        <taxon>Zalaria</taxon>
    </lineage>
</organism>
<reference evidence="1" key="1">
    <citation type="submission" date="2024-02" db="EMBL/GenBank/DDBJ databases">
        <title>Metagenome Assembled Genome of Zalaria obscura JY119.</title>
        <authorList>
            <person name="Vighnesh L."/>
            <person name="Jagadeeshwari U."/>
            <person name="Venkata Ramana C."/>
            <person name="Sasikala C."/>
        </authorList>
    </citation>
    <scope>NUCLEOTIDE SEQUENCE</scope>
    <source>
        <strain evidence="1">JY119</strain>
    </source>
</reference>